<evidence type="ECO:0000313" key="3">
    <source>
        <dbReference type="Proteomes" id="UP000093592"/>
    </source>
</evidence>
<keyword evidence="1" id="KW-1133">Transmembrane helix</keyword>
<dbReference type="Proteomes" id="UP000093592">
    <property type="component" value="Unassembled WGS sequence"/>
</dbReference>
<keyword evidence="1" id="KW-0472">Membrane</keyword>
<accession>A0A1A2ZUT1</accession>
<sequence>MSFIISFLGALVLGIGMFIGFLSGNWGLAFAVLSIALALITISNVFAPPGWAFKQANRLSKPLWVLIGIAALFPPLGWIYFAAWLICGRTIRNAWIATDPDGYRGSVLASILASHW</sequence>
<proteinExistence type="predicted"/>
<reference evidence="3" key="1">
    <citation type="submission" date="2016-06" db="EMBL/GenBank/DDBJ databases">
        <authorList>
            <person name="Sutton G."/>
            <person name="Brinkac L."/>
            <person name="Sanka R."/>
            <person name="Adams M."/>
            <person name="Lau E."/>
            <person name="Sam S."/>
            <person name="Sreng N."/>
            <person name="Him V."/>
            <person name="Kerleguer A."/>
            <person name="Cheng S."/>
        </authorList>
    </citation>
    <scope>NUCLEOTIDE SEQUENCE [LARGE SCALE GENOMIC DNA]</scope>
    <source>
        <strain evidence="3">E861</strain>
    </source>
</reference>
<dbReference type="AlphaFoldDB" id="A0A1A2ZUT1"/>
<gene>
    <name evidence="2" type="ORF">A5707_11320</name>
</gene>
<feature type="transmembrane region" description="Helical" evidence="1">
    <location>
        <begin position="28"/>
        <end position="51"/>
    </location>
</feature>
<feature type="transmembrane region" description="Helical" evidence="1">
    <location>
        <begin position="63"/>
        <end position="86"/>
    </location>
</feature>
<comment type="caution">
    <text evidence="2">The sequence shown here is derived from an EMBL/GenBank/DDBJ whole genome shotgun (WGS) entry which is preliminary data.</text>
</comment>
<protein>
    <submittedName>
        <fullName evidence="2">Uncharacterized protein</fullName>
    </submittedName>
</protein>
<dbReference type="RefSeq" id="WP_065012575.1">
    <property type="nucleotide sequence ID" value="NZ_LZKJ01000008.1"/>
</dbReference>
<name>A0A1A2ZUT1_9MYCO</name>
<evidence type="ECO:0000313" key="2">
    <source>
        <dbReference type="EMBL" id="OBI53458.1"/>
    </source>
</evidence>
<evidence type="ECO:0000256" key="1">
    <source>
        <dbReference type="SAM" id="Phobius"/>
    </source>
</evidence>
<dbReference type="EMBL" id="LZKJ01000008">
    <property type="protein sequence ID" value="OBI53458.1"/>
    <property type="molecule type" value="Genomic_DNA"/>
</dbReference>
<feature type="transmembrane region" description="Helical" evidence="1">
    <location>
        <begin position="5"/>
        <end position="22"/>
    </location>
</feature>
<organism evidence="2 3">
    <name type="scientific">Mycobacterium kyorinense</name>
    <dbReference type="NCBI Taxonomy" id="487514"/>
    <lineage>
        <taxon>Bacteria</taxon>
        <taxon>Bacillati</taxon>
        <taxon>Actinomycetota</taxon>
        <taxon>Actinomycetes</taxon>
        <taxon>Mycobacteriales</taxon>
        <taxon>Mycobacteriaceae</taxon>
        <taxon>Mycobacterium</taxon>
    </lineage>
</organism>
<keyword evidence="1" id="KW-0812">Transmembrane</keyword>